<organism evidence="6 7">
    <name type="scientific">Fomitopsis schrenkii</name>
    <name type="common">Brown rot fungus</name>
    <dbReference type="NCBI Taxonomy" id="2126942"/>
    <lineage>
        <taxon>Eukaryota</taxon>
        <taxon>Fungi</taxon>
        <taxon>Dikarya</taxon>
        <taxon>Basidiomycota</taxon>
        <taxon>Agaricomycotina</taxon>
        <taxon>Agaricomycetes</taxon>
        <taxon>Polyporales</taxon>
        <taxon>Fomitopsis</taxon>
    </lineage>
</organism>
<evidence type="ECO:0000256" key="3">
    <source>
        <dbReference type="ARBA" id="ARBA00022833"/>
    </source>
</evidence>
<dbReference type="HOGENOM" id="CLU_038729_0_0_1"/>
<dbReference type="InParanoid" id="S8EIY0"/>
<accession>S8EIY0</accession>
<dbReference type="SUPFAM" id="SSF144232">
    <property type="entry name" value="HIT/MYND zinc finger-like"/>
    <property type="match status" value="1"/>
</dbReference>
<proteinExistence type="predicted"/>
<dbReference type="AlphaFoldDB" id="S8EIY0"/>
<dbReference type="Proteomes" id="UP000015241">
    <property type="component" value="Unassembled WGS sequence"/>
</dbReference>
<keyword evidence="3" id="KW-0862">Zinc</keyword>
<dbReference type="GO" id="GO:0008270">
    <property type="term" value="F:zinc ion binding"/>
    <property type="evidence" value="ECO:0007669"/>
    <property type="project" value="UniProtKB-KW"/>
</dbReference>
<dbReference type="OrthoDB" id="341421at2759"/>
<feature type="domain" description="MYND-type" evidence="5">
    <location>
        <begin position="243"/>
        <end position="279"/>
    </location>
</feature>
<keyword evidence="2 4" id="KW-0863">Zinc-finger</keyword>
<evidence type="ECO:0000256" key="4">
    <source>
        <dbReference type="PROSITE-ProRule" id="PRU00134"/>
    </source>
</evidence>
<evidence type="ECO:0000256" key="1">
    <source>
        <dbReference type="ARBA" id="ARBA00022723"/>
    </source>
</evidence>
<sequence length="421" mass="47757">MTRQETLATLAGLGVELPPATKMPDEALQKRLRQALNSAQYVSHVLKHPPLDPATLPEWPRSRSAYDGVRRGNFQEGTENFHAKLQGKEVELYKNPMMDARQTLMSIAKWWDEDHRWMVLQDPDSEQCAINIRLLSVLELDKHTPVIVLLYQSVIRENVMEGLQWLKQMRDKHNKNGYLVNIKATPLEQKLLLRLLAINGKLLSQTYKPKKESTEQSFKASFLLPLGPLSYDDISKLNSDPGCVLCGKKTTSRCSQCQSVAYCGSDCQKADWPHHKPVCRSLNGGTWRTTRFVTVVPGTEGLYTARWNKFSTPADLVANATQEADPSAVPPNPHGGRLFLVKLQAPLTGLFDTIMVYDRQRSIQGYFMLDDNAEVYPEMISEMQGPRGGHGGVKMYRWAKRSSDWELSICMDREPLTDIKW</sequence>
<keyword evidence="1" id="KW-0479">Metal-binding</keyword>
<evidence type="ECO:0000313" key="7">
    <source>
        <dbReference type="Proteomes" id="UP000015241"/>
    </source>
</evidence>
<dbReference type="InterPro" id="IPR002893">
    <property type="entry name" value="Znf_MYND"/>
</dbReference>
<dbReference type="Pfam" id="PF01753">
    <property type="entry name" value="zf-MYND"/>
    <property type="match status" value="1"/>
</dbReference>
<evidence type="ECO:0000259" key="5">
    <source>
        <dbReference type="PROSITE" id="PS50865"/>
    </source>
</evidence>
<dbReference type="PROSITE" id="PS50865">
    <property type="entry name" value="ZF_MYND_2"/>
    <property type="match status" value="1"/>
</dbReference>
<dbReference type="EMBL" id="KE504131">
    <property type="protein sequence ID" value="EPT03234.1"/>
    <property type="molecule type" value="Genomic_DNA"/>
</dbReference>
<evidence type="ECO:0000256" key="2">
    <source>
        <dbReference type="ARBA" id="ARBA00022771"/>
    </source>
</evidence>
<reference evidence="6 7" key="1">
    <citation type="journal article" date="2012" name="Science">
        <title>The Paleozoic origin of enzymatic lignin decomposition reconstructed from 31 fungal genomes.</title>
        <authorList>
            <person name="Floudas D."/>
            <person name="Binder M."/>
            <person name="Riley R."/>
            <person name="Barry K."/>
            <person name="Blanchette R.A."/>
            <person name="Henrissat B."/>
            <person name="Martinez A.T."/>
            <person name="Otillar R."/>
            <person name="Spatafora J.W."/>
            <person name="Yadav J.S."/>
            <person name="Aerts A."/>
            <person name="Benoit I."/>
            <person name="Boyd A."/>
            <person name="Carlson A."/>
            <person name="Copeland A."/>
            <person name="Coutinho P.M."/>
            <person name="de Vries R.P."/>
            <person name="Ferreira P."/>
            <person name="Findley K."/>
            <person name="Foster B."/>
            <person name="Gaskell J."/>
            <person name="Glotzer D."/>
            <person name="Gorecki P."/>
            <person name="Heitman J."/>
            <person name="Hesse C."/>
            <person name="Hori C."/>
            <person name="Igarashi K."/>
            <person name="Jurgens J.A."/>
            <person name="Kallen N."/>
            <person name="Kersten P."/>
            <person name="Kohler A."/>
            <person name="Kuees U."/>
            <person name="Kumar T.K.A."/>
            <person name="Kuo A."/>
            <person name="LaButti K."/>
            <person name="Larrondo L.F."/>
            <person name="Lindquist E."/>
            <person name="Ling A."/>
            <person name="Lombard V."/>
            <person name="Lucas S."/>
            <person name="Lundell T."/>
            <person name="Martin R."/>
            <person name="McLaughlin D.J."/>
            <person name="Morgenstern I."/>
            <person name="Morin E."/>
            <person name="Murat C."/>
            <person name="Nagy L.G."/>
            <person name="Nolan M."/>
            <person name="Ohm R.A."/>
            <person name="Patyshakuliyeva A."/>
            <person name="Rokas A."/>
            <person name="Ruiz-Duenas F.J."/>
            <person name="Sabat G."/>
            <person name="Salamov A."/>
            <person name="Samejima M."/>
            <person name="Schmutz J."/>
            <person name="Slot J.C."/>
            <person name="St John F."/>
            <person name="Stenlid J."/>
            <person name="Sun H."/>
            <person name="Sun S."/>
            <person name="Syed K."/>
            <person name="Tsang A."/>
            <person name="Wiebenga A."/>
            <person name="Young D."/>
            <person name="Pisabarro A."/>
            <person name="Eastwood D.C."/>
            <person name="Martin F."/>
            <person name="Cullen D."/>
            <person name="Grigoriev I.V."/>
            <person name="Hibbett D.S."/>
        </authorList>
    </citation>
    <scope>NUCLEOTIDE SEQUENCE</scope>
    <source>
        <strain evidence="7">FP-58527</strain>
    </source>
</reference>
<gene>
    <name evidence="6" type="ORF">FOMPIDRAFT_1159371</name>
</gene>
<evidence type="ECO:0000313" key="6">
    <source>
        <dbReference type="EMBL" id="EPT03234.1"/>
    </source>
</evidence>
<name>S8EIY0_FOMSC</name>
<dbReference type="eggNOG" id="ENOG502SCM8">
    <property type="taxonomic scope" value="Eukaryota"/>
</dbReference>
<dbReference type="PROSITE" id="PS01360">
    <property type="entry name" value="ZF_MYND_1"/>
    <property type="match status" value="1"/>
</dbReference>
<protein>
    <recommendedName>
        <fullName evidence="5">MYND-type domain-containing protein</fullName>
    </recommendedName>
</protein>
<dbReference type="Gene3D" id="6.10.140.2220">
    <property type="match status" value="1"/>
</dbReference>
<keyword evidence="7" id="KW-1185">Reference proteome</keyword>
<dbReference type="STRING" id="743788.S8EIY0"/>